<dbReference type="STRING" id="6239.F09E5.7.1"/>
<dbReference type="EMBL" id="BX284602">
    <property type="protein sequence ID" value="CCD68759.1"/>
    <property type="molecule type" value="Genomic_DNA"/>
</dbReference>
<protein>
    <submittedName>
        <fullName evidence="2">PI31_Prot_N domain-containing protein</fullName>
    </submittedName>
</protein>
<dbReference type="KEGG" id="cel:CELE_F09E5.7"/>
<dbReference type="FunCoup" id="Q19257">
    <property type="interactions" value="1491"/>
</dbReference>
<sequence>MDNFRSEILKETRELMLNEQQHEESMKSWNGPETKGFELKFGGTKRGVPQNSGVVGQVFISEDGGFEAIITGYVIKNSLRSIAASFTVTPSSSLKSDLSEGLHPLVLAIGSALTLNHILMLGSLRDKILKNLTPKSVAKLILSNKKSQQILTSDAVDNTFWKKRLNNDFGNETVQNTITTGRKFYGMYCQKANESRTTARRNEPVRNENPLMIGGPRHPPRHPVHDPYGNRFPDPDTEYYNPLGGFLPPGVPRAGNPNIPDLFRGPDHPDLNPLGPLGQPRGGGSHGRPFMRDPNGRFGGNGGGGGFDGYI</sequence>
<dbReference type="Bgee" id="WBGene00017285">
    <property type="expression patterns" value="Expressed in germ line (C elegans) and 4 other cell types or tissues"/>
</dbReference>
<evidence type="ECO:0000313" key="3">
    <source>
        <dbReference type="Proteomes" id="UP000001940"/>
    </source>
</evidence>
<reference evidence="2 3" key="1">
    <citation type="journal article" date="1998" name="Science">
        <title>Genome sequence of the nematode C. elegans: a platform for investigating biology.</title>
        <authorList>
            <consortium name="The C. elegans sequencing consortium"/>
            <person name="Sulson J.E."/>
            <person name="Waterston R."/>
        </authorList>
    </citation>
    <scope>NUCLEOTIDE SEQUENCE [LARGE SCALE GENOMIC DNA]</scope>
    <source>
        <strain evidence="2 3">Bristol N2</strain>
    </source>
</reference>
<feature type="region of interest" description="Disordered" evidence="1">
    <location>
        <begin position="264"/>
        <end position="311"/>
    </location>
</feature>
<name>Q19257_CAEEL</name>
<dbReference type="UCSC" id="F09E5.7.1">
    <property type="organism name" value="c. elegans"/>
</dbReference>
<comment type="interaction">
    <interactant intactId="EBI-318278">
        <id>Q19257</id>
    </interactant>
    <interactant intactId="EBI-2914955">
        <id>B1Q240</id>
        <label>dsh-1</label>
    </interactant>
    <organismsDiffer>false</organismsDiffer>
    <experiments>2</experiments>
</comment>
<evidence type="ECO:0000313" key="4">
    <source>
        <dbReference type="WormBase" id="F09E5.7"/>
    </source>
</evidence>
<evidence type="ECO:0000256" key="1">
    <source>
        <dbReference type="SAM" id="MobiDB-lite"/>
    </source>
</evidence>
<organism evidence="2 3">
    <name type="scientific">Caenorhabditis elegans</name>
    <dbReference type="NCBI Taxonomy" id="6239"/>
    <lineage>
        <taxon>Eukaryota</taxon>
        <taxon>Metazoa</taxon>
        <taxon>Ecdysozoa</taxon>
        <taxon>Nematoda</taxon>
        <taxon>Chromadorea</taxon>
        <taxon>Rhabditida</taxon>
        <taxon>Rhabditina</taxon>
        <taxon>Rhabditomorpha</taxon>
        <taxon>Rhabditoidea</taxon>
        <taxon>Rhabditidae</taxon>
        <taxon>Peloderinae</taxon>
        <taxon>Caenorhabditis</taxon>
    </lineage>
</organism>
<evidence type="ECO:0000313" key="2">
    <source>
        <dbReference type="EMBL" id="CCD68759.1"/>
    </source>
</evidence>
<dbReference type="eggNOG" id="ENOG502RT9M">
    <property type="taxonomic scope" value="Eukaryota"/>
</dbReference>
<dbReference type="OMA" id="CQKANES"/>
<accession>Q19257</accession>
<gene>
    <name evidence="2" type="ORF">CELE_F09E5.7</name>
    <name evidence="2 4" type="ORF">F09E5.7</name>
</gene>
<dbReference type="PeptideAtlas" id="Q19257"/>
<keyword evidence="5" id="KW-1267">Proteomics identification</keyword>
<dbReference type="InParanoid" id="Q19257"/>
<dbReference type="PIR" id="T15997">
    <property type="entry name" value="T15997"/>
</dbReference>
<dbReference type="AGR" id="WB:WBGene00017285"/>
<proteinExistence type="evidence at protein level"/>
<dbReference type="WormBase" id="F09E5.7">
    <property type="protein sequence ID" value="CE02614"/>
    <property type="gene ID" value="WBGene00017285"/>
</dbReference>
<dbReference type="AlphaFoldDB" id="Q19257"/>
<dbReference type="IntAct" id="Q19257">
    <property type="interactions" value="4"/>
</dbReference>
<dbReference type="SMR" id="Q19257"/>
<dbReference type="PaxDb" id="6239-F09E5.7.2"/>
<dbReference type="GeneID" id="173907"/>
<feature type="region of interest" description="Disordered" evidence="1">
    <location>
        <begin position="195"/>
        <end position="222"/>
    </location>
</feature>
<feature type="compositionally biased region" description="Gly residues" evidence="1">
    <location>
        <begin position="297"/>
        <end position="311"/>
    </location>
</feature>
<evidence type="ECO:0007829" key="5">
    <source>
        <dbReference type="PeptideAtlas" id="Q19257"/>
    </source>
</evidence>
<dbReference type="DIP" id="DIP-26261N"/>
<dbReference type="Proteomes" id="UP000001940">
    <property type="component" value="Chromosome II"/>
</dbReference>
<dbReference type="RefSeq" id="NP_495002.1">
    <property type="nucleotide sequence ID" value="NM_062601.3"/>
</dbReference>
<keyword evidence="3" id="KW-1185">Reference proteome</keyword>
<dbReference type="OrthoDB" id="5829927at2759"/>
<dbReference type="HOGENOM" id="CLU_894971_0_0_1"/>
<dbReference type="CTD" id="173907"/>